<dbReference type="EMBL" id="JASITI010000002">
    <property type="protein sequence ID" value="MDK9494704.1"/>
    <property type="molecule type" value="Genomic_DNA"/>
</dbReference>
<evidence type="ECO:0008006" key="3">
    <source>
        <dbReference type="Google" id="ProtNLM"/>
    </source>
</evidence>
<protein>
    <recommendedName>
        <fullName evidence="3">CchlP</fullName>
    </recommendedName>
</protein>
<keyword evidence="2" id="KW-1185">Reference proteome</keyword>
<evidence type="ECO:0000313" key="1">
    <source>
        <dbReference type="EMBL" id="MDK9494704.1"/>
    </source>
</evidence>
<proteinExistence type="predicted"/>
<reference evidence="1 2" key="1">
    <citation type="submission" date="2023-05" db="EMBL/GenBank/DDBJ databases">
        <title>Sequencing and Assembly of Streptomyces sp. NP73.</title>
        <authorList>
            <person name="Konwar A.N."/>
            <person name="Saikia K."/>
            <person name="Thakur D."/>
        </authorList>
    </citation>
    <scope>NUCLEOTIDE SEQUENCE [LARGE SCALE GENOMIC DNA]</scope>
    <source>
        <strain evidence="1 2">NP73</strain>
    </source>
</reference>
<accession>A0ABT7GP62</accession>
<evidence type="ECO:0000313" key="2">
    <source>
        <dbReference type="Proteomes" id="UP001223390"/>
    </source>
</evidence>
<gene>
    <name evidence="1" type="ORF">QEZ40_002384</name>
</gene>
<name>A0ABT7GP62_9ACTN</name>
<dbReference type="Proteomes" id="UP001223390">
    <property type="component" value="Unassembled WGS sequence"/>
</dbReference>
<comment type="caution">
    <text evidence="1">The sequence shown here is derived from an EMBL/GenBank/DDBJ whole genome shotgun (WGS) entry which is preliminary data.</text>
</comment>
<sequence>MDPQVAALAGTAGTTIVALMATDAWQRTRDGITNIWQRVHPDRVDSVTGELELTRELILAARNGGDPETEPELRAEWQGRVRRLLLADPSVLEDLRALLDELSPDPATHSDTYDVRMRAHATGHGRVYQAGRDQRINES</sequence>
<organism evidence="1 2">
    <name type="scientific">Streptomyces katrae</name>
    <dbReference type="NCBI Taxonomy" id="68223"/>
    <lineage>
        <taxon>Bacteria</taxon>
        <taxon>Bacillati</taxon>
        <taxon>Actinomycetota</taxon>
        <taxon>Actinomycetes</taxon>
        <taxon>Kitasatosporales</taxon>
        <taxon>Streptomycetaceae</taxon>
        <taxon>Streptomyces</taxon>
    </lineage>
</organism>